<accession>A0ABQ9CW59</accession>
<reference evidence="2" key="1">
    <citation type="submission" date="2019-10" db="EMBL/GenBank/DDBJ databases">
        <authorList>
            <person name="Soares A.E.R."/>
            <person name="Aleixo A."/>
            <person name="Schneider P."/>
            <person name="Miyaki C.Y."/>
            <person name="Schneider M.P."/>
            <person name="Mello C."/>
            <person name="Vasconcelos A.T.R."/>
        </authorList>
    </citation>
    <scope>NUCLEOTIDE SEQUENCE</scope>
    <source>
        <tissue evidence="2">Muscle</tissue>
    </source>
</reference>
<evidence type="ECO:0000313" key="2">
    <source>
        <dbReference type="EMBL" id="KAJ7407119.1"/>
    </source>
</evidence>
<name>A0ABQ9CW59_9PASS</name>
<feature type="region of interest" description="Disordered" evidence="1">
    <location>
        <begin position="51"/>
        <end position="71"/>
    </location>
</feature>
<gene>
    <name evidence="2" type="ORF">WISP_128343</name>
</gene>
<sequence length="71" mass="7886">MQTECTLSEFADDTKLCGPTNTLEGSNGIQDELDRLERKVCENLGKFNKDKGKVLHMGQGNPKHTHSPGRE</sequence>
<dbReference type="EMBL" id="WHWB01034618">
    <property type="protein sequence ID" value="KAJ7407119.1"/>
    <property type="molecule type" value="Genomic_DNA"/>
</dbReference>
<keyword evidence="3" id="KW-1185">Reference proteome</keyword>
<protein>
    <submittedName>
        <fullName evidence="2">Rna-directed dna polymerase from mobile element jockey-like</fullName>
    </submittedName>
</protein>
<organism evidence="2 3">
    <name type="scientific">Willisornis vidua</name>
    <name type="common">Xingu scale-backed antbird</name>
    <dbReference type="NCBI Taxonomy" id="1566151"/>
    <lineage>
        <taxon>Eukaryota</taxon>
        <taxon>Metazoa</taxon>
        <taxon>Chordata</taxon>
        <taxon>Craniata</taxon>
        <taxon>Vertebrata</taxon>
        <taxon>Euteleostomi</taxon>
        <taxon>Archelosauria</taxon>
        <taxon>Archosauria</taxon>
        <taxon>Dinosauria</taxon>
        <taxon>Saurischia</taxon>
        <taxon>Theropoda</taxon>
        <taxon>Coelurosauria</taxon>
        <taxon>Aves</taxon>
        <taxon>Neognathae</taxon>
        <taxon>Neoaves</taxon>
        <taxon>Telluraves</taxon>
        <taxon>Australaves</taxon>
        <taxon>Passeriformes</taxon>
        <taxon>Thamnophilidae</taxon>
        <taxon>Willisornis</taxon>
    </lineage>
</organism>
<evidence type="ECO:0000256" key="1">
    <source>
        <dbReference type="SAM" id="MobiDB-lite"/>
    </source>
</evidence>
<evidence type="ECO:0000313" key="3">
    <source>
        <dbReference type="Proteomes" id="UP001145742"/>
    </source>
</evidence>
<dbReference type="Proteomes" id="UP001145742">
    <property type="component" value="Unassembled WGS sequence"/>
</dbReference>
<comment type="caution">
    <text evidence="2">The sequence shown here is derived from an EMBL/GenBank/DDBJ whole genome shotgun (WGS) entry which is preliminary data.</text>
</comment>
<proteinExistence type="predicted"/>